<keyword evidence="1" id="KW-0732">Signal</keyword>
<feature type="chain" id="PRO_5002749143" evidence="1">
    <location>
        <begin position="25"/>
        <end position="191"/>
    </location>
</feature>
<dbReference type="AlphaFoldDB" id="B0DL03"/>
<proteinExistence type="predicted"/>
<dbReference type="RefSeq" id="XP_001884563.1">
    <property type="nucleotide sequence ID" value="XM_001884528.1"/>
</dbReference>
<reference evidence="2 3" key="1">
    <citation type="journal article" date="2008" name="Nature">
        <title>The genome of Laccaria bicolor provides insights into mycorrhizal symbiosis.</title>
        <authorList>
            <person name="Martin F."/>
            <person name="Aerts A."/>
            <person name="Ahren D."/>
            <person name="Brun A."/>
            <person name="Danchin E.G.J."/>
            <person name="Duchaussoy F."/>
            <person name="Gibon J."/>
            <person name="Kohler A."/>
            <person name="Lindquist E."/>
            <person name="Pereda V."/>
            <person name="Salamov A."/>
            <person name="Shapiro H.J."/>
            <person name="Wuyts J."/>
            <person name="Blaudez D."/>
            <person name="Buee M."/>
            <person name="Brokstein P."/>
            <person name="Canbaeck B."/>
            <person name="Cohen D."/>
            <person name="Courty P.E."/>
            <person name="Coutinho P.M."/>
            <person name="Delaruelle C."/>
            <person name="Detter J.C."/>
            <person name="Deveau A."/>
            <person name="DiFazio S."/>
            <person name="Duplessis S."/>
            <person name="Fraissinet-Tachet L."/>
            <person name="Lucic E."/>
            <person name="Frey-Klett P."/>
            <person name="Fourrey C."/>
            <person name="Feussner I."/>
            <person name="Gay G."/>
            <person name="Grimwood J."/>
            <person name="Hoegger P.J."/>
            <person name="Jain P."/>
            <person name="Kilaru S."/>
            <person name="Labbe J."/>
            <person name="Lin Y.C."/>
            <person name="Legue V."/>
            <person name="Le Tacon F."/>
            <person name="Marmeisse R."/>
            <person name="Melayah D."/>
            <person name="Montanini B."/>
            <person name="Muratet M."/>
            <person name="Nehls U."/>
            <person name="Niculita-Hirzel H."/>
            <person name="Oudot-Le Secq M.P."/>
            <person name="Peter M."/>
            <person name="Quesneville H."/>
            <person name="Rajashekar B."/>
            <person name="Reich M."/>
            <person name="Rouhier N."/>
            <person name="Schmutz J."/>
            <person name="Yin T."/>
            <person name="Chalot M."/>
            <person name="Henrissat B."/>
            <person name="Kuees U."/>
            <person name="Lucas S."/>
            <person name="Van de Peer Y."/>
            <person name="Podila G.K."/>
            <person name="Polle A."/>
            <person name="Pukkila P.J."/>
            <person name="Richardson P.M."/>
            <person name="Rouze P."/>
            <person name="Sanders I.R."/>
            <person name="Stajich J.E."/>
            <person name="Tunlid A."/>
            <person name="Tuskan G."/>
            <person name="Grigoriev I.V."/>
        </authorList>
    </citation>
    <scope>NUCLEOTIDE SEQUENCE [LARGE SCALE GENOMIC DNA]</scope>
    <source>
        <strain evidence="3">S238N-H82 / ATCC MYA-4686</strain>
    </source>
</reference>
<name>B0DL03_LACBS</name>
<sequence length="191" mass="21268">MVTSEHWSGRPAHLLPCFIGLVLAELATSGRTNAYSHNRPHTANLSITIFSSAGYKFPPAIIARRAIPNFSNQHAVFSMRLSEVPFLLVHFPATPPDFAFNFPSTSTFGLFDPRPAKRAWALQSNAVWGHKTSFTPAANLFQAACLLRYLRIINLSTPIIKLTYNSYRQPTVLIETSFCNQLSLCATSQRI</sequence>
<evidence type="ECO:0000256" key="1">
    <source>
        <dbReference type="SAM" id="SignalP"/>
    </source>
</evidence>
<dbReference type="HOGENOM" id="CLU_1421647_0_0_1"/>
<protein>
    <submittedName>
        <fullName evidence="2">Predicted protein</fullName>
    </submittedName>
</protein>
<gene>
    <name evidence="2" type="ORF">LACBIDRAFT_330344</name>
</gene>
<dbReference type="EMBL" id="DS547116">
    <property type="protein sequence ID" value="EDR04739.1"/>
    <property type="molecule type" value="Genomic_DNA"/>
</dbReference>
<evidence type="ECO:0000313" key="3">
    <source>
        <dbReference type="Proteomes" id="UP000001194"/>
    </source>
</evidence>
<dbReference type="Proteomes" id="UP000001194">
    <property type="component" value="Unassembled WGS sequence"/>
</dbReference>
<feature type="signal peptide" evidence="1">
    <location>
        <begin position="1"/>
        <end position="24"/>
    </location>
</feature>
<keyword evidence="3" id="KW-1185">Reference proteome</keyword>
<dbReference type="InParanoid" id="B0DL03"/>
<evidence type="ECO:0000313" key="2">
    <source>
        <dbReference type="EMBL" id="EDR04739.1"/>
    </source>
</evidence>
<dbReference type="GeneID" id="6080264"/>
<dbReference type="KEGG" id="lbc:LACBIDRAFT_330344"/>
<organism evidence="3">
    <name type="scientific">Laccaria bicolor (strain S238N-H82 / ATCC MYA-4686)</name>
    <name type="common">Bicoloured deceiver</name>
    <name type="synonym">Laccaria laccata var. bicolor</name>
    <dbReference type="NCBI Taxonomy" id="486041"/>
    <lineage>
        <taxon>Eukaryota</taxon>
        <taxon>Fungi</taxon>
        <taxon>Dikarya</taxon>
        <taxon>Basidiomycota</taxon>
        <taxon>Agaricomycotina</taxon>
        <taxon>Agaricomycetes</taxon>
        <taxon>Agaricomycetidae</taxon>
        <taxon>Agaricales</taxon>
        <taxon>Agaricineae</taxon>
        <taxon>Hydnangiaceae</taxon>
        <taxon>Laccaria</taxon>
    </lineage>
</organism>
<accession>B0DL03</accession>